<dbReference type="GO" id="GO:0045944">
    <property type="term" value="P:positive regulation of transcription by RNA polymerase II"/>
    <property type="evidence" value="ECO:0007669"/>
    <property type="project" value="TreeGrafter"/>
</dbReference>
<keyword evidence="10" id="KW-0808">Transferase</keyword>
<evidence type="ECO:0000256" key="7">
    <source>
        <dbReference type="ARBA" id="ARBA00023163"/>
    </source>
</evidence>
<keyword evidence="6" id="KW-0805">Transcription regulation</keyword>
<evidence type="ECO:0000256" key="3">
    <source>
        <dbReference type="ARBA" id="ARBA00022737"/>
    </source>
</evidence>
<evidence type="ECO:0000259" key="9">
    <source>
        <dbReference type="Pfam" id="PF00628"/>
    </source>
</evidence>
<dbReference type="GO" id="GO:0044666">
    <property type="term" value="C:MLL3/4 complex"/>
    <property type="evidence" value="ECO:0007669"/>
    <property type="project" value="TreeGrafter"/>
</dbReference>
<sequence length="98" mass="10828">AAFLPKEYKTEDDDPNDDNKMILASATDDFVLCQDLCVMCGSFGKGEEGRLIACAQCGQCYHSYCASIKVSNQILDKISVLRKLVDPCSRNTVTQKLE</sequence>
<dbReference type="InterPro" id="IPR013083">
    <property type="entry name" value="Znf_RING/FYVE/PHD"/>
</dbReference>
<reference evidence="10 11" key="1">
    <citation type="journal article" date="2019" name="Sci. Rep.">
        <title>Orb-weaving spider Araneus ventricosus genome elucidates the spidroin gene catalogue.</title>
        <authorList>
            <person name="Kono N."/>
            <person name="Nakamura H."/>
            <person name="Ohtoshi R."/>
            <person name="Moran D.A.P."/>
            <person name="Shinohara A."/>
            <person name="Yoshida Y."/>
            <person name="Fujiwara M."/>
            <person name="Mori M."/>
            <person name="Tomita M."/>
            <person name="Arakawa K."/>
        </authorList>
    </citation>
    <scope>NUCLEOTIDE SEQUENCE [LARGE SCALE GENOMIC DNA]</scope>
</reference>
<evidence type="ECO:0000256" key="6">
    <source>
        <dbReference type="ARBA" id="ARBA00023015"/>
    </source>
</evidence>
<dbReference type="GO" id="GO:0032259">
    <property type="term" value="P:methylation"/>
    <property type="evidence" value="ECO:0007669"/>
    <property type="project" value="UniProtKB-KW"/>
</dbReference>
<keyword evidence="4" id="KW-0863">Zinc-finger</keyword>
<accession>A0A4Y2VQ01</accession>
<dbReference type="OrthoDB" id="308383at2759"/>
<dbReference type="Pfam" id="PF00628">
    <property type="entry name" value="PHD"/>
    <property type="match status" value="1"/>
</dbReference>
<feature type="domain" description="PHD-type" evidence="9">
    <location>
        <begin position="37"/>
        <end position="72"/>
    </location>
</feature>
<comment type="caution">
    <text evidence="10">The sequence shown here is derived from an EMBL/GenBank/DDBJ whole genome shotgun (WGS) entry which is preliminary data.</text>
</comment>
<dbReference type="InterPro" id="IPR019787">
    <property type="entry name" value="Znf_PHD-finger"/>
</dbReference>
<organism evidence="10 11">
    <name type="scientific">Araneus ventricosus</name>
    <name type="common">Orbweaver spider</name>
    <name type="synonym">Epeira ventricosa</name>
    <dbReference type="NCBI Taxonomy" id="182803"/>
    <lineage>
        <taxon>Eukaryota</taxon>
        <taxon>Metazoa</taxon>
        <taxon>Ecdysozoa</taxon>
        <taxon>Arthropoda</taxon>
        <taxon>Chelicerata</taxon>
        <taxon>Arachnida</taxon>
        <taxon>Araneae</taxon>
        <taxon>Araneomorphae</taxon>
        <taxon>Entelegynae</taxon>
        <taxon>Araneoidea</taxon>
        <taxon>Araneidae</taxon>
        <taxon>Araneus</taxon>
    </lineage>
</organism>
<comment type="subcellular location">
    <subcellularLocation>
        <location evidence="1">Nucleus</location>
    </subcellularLocation>
</comment>
<evidence type="ECO:0000313" key="11">
    <source>
        <dbReference type="Proteomes" id="UP000499080"/>
    </source>
</evidence>
<evidence type="ECO:0000256" key="5">
    <source>
        <dbReference type="ARBA" id="ARBA00022833"/>
    </source>
</evidence>
<protein>
    <submittedName>
        <fullName evidence="10">Histone-lysine N-methyltransferase 2C</fullName>
    </submittedName>
</protein>
<dbReference type="InterPro" id="IPR011011">
    <property type="entry name" value="Znf_FYVE_PHD"/>
</dbReference>
<dbReference type="AlphaFoldDB" id="A0A4Y2VQ01"/>
<keyword evidence="5" id="KW-0862">Zinc</keyword>
<dbReference type="PANTHER" id="PTHR45888:SF6">
    <property type="entry name" value="HL01030P-RELATED"/>
    <property type="match status" value="1"/>
</dbReference>
<name>A0A4Y2VQ01_ARAVE</name>
<proteinExistence type="predicted"/>
<dbReference type="Proteomes" id="UP000499080">
    <property type="component" value="Unassembled WGS sequence"/>
</dbReference>
<keyword evidence="10" id="KW-0489">Methyltransferase</keyword>
<dbReference type="GO" id="GO:0008270">
    <property type="term" value="F:zinc ion binding"/>
    <property type="evidence" value="ECO:0007669"/>
    <property type="project" value="UniProtKB-KW"/>
</dbReference>
<keyword evidence="2" id="KW-0479">Metal-binding</keyword>
<keyword evidence="3" id="KW-0677">Repeat</keyword>
<evidence type="ECO:0000313" key="10">
    <source>
        <dbReference type="EMBL" id="GBO26296.1"/>
    </source>
</evidence>
<dbReference type="Gene3D" id="3.30.40.10">
    <property type="entry name" value="Zinc/RING finger domain, C3HC4 (zinc finger)"/>
    <property type="match status" value="1"/>
</dbReference>
<evidence type="ECO:0000256" key="4">
    <source>
        <dbReference type="ARBA" id="ARBA00022771"/>
    </source>
</evidence>
<evidence type="ECO:0000256" key="8">
    <source>
        <dbReference type="ARBA" id="ARBA00023242"/>
    </source>
</evidence>
<dbReference type="SUPFAM" id="SSF57903">
    <property type="entry name" value="FYVE/PHD zinc finger"/>
    <property type="match status" value="1"/>
</dbReference>
<keyword evidence="7" id="KW-0804">Transcription</keyword>
<gene>
    <name evidence="10" type="primary">KMT2C_1</name>
    <name evidence="10" type="ORF">AVEN_99857_1</name>
</gene>
<dbReference type="PANTHER" id="PTHR45888">
    <property type="entry name" value="HL01030P-RELATED"/>
    <property type="match status" value="1"/>
</dbReference>
<keyword evidence="11" id="KW-1185">Reference proteome</keyword>
<dbReference type="GO" id="GO:0003713">
    <property type="term" value="F:transcription coactivator activity"/>
    <property type="evidence" value="ECO:0007669"/>
    <property type="project" value="TreeGrafter"/>
</dbReference>
<evidence type="ECO:0000256" key="1">
    <source>
        <dbReference type="ARBA" id="ARBA00004123"/>
    </source>
</evidence>
<keyword evidence="8" id="KW-0539">Nucleus</keyword>
<evidence type="ECO:0000256" key="2">
    <source>
        <dbReference type="ARBA" id="ARBA00022723"/>
    </source>
</evidence>
<dbReference type="GO" id="GO:0042800">
    <property type="term" value="F:histone H3K4 methyltransferase activity"/>
    <property type="evidence" value="ECO:0007669"/>
    <property type="project" value="TreeGrafter"/>
</dbReference>
<dbReference type="EMBL" id="BGPR01049311">
    <property type="protein sequence ID" value="GBO26296.1"/>
    <property type="molecule type" value="Genomic_DNA"/>
</dbReference>
<feature type="non-terminal residue" evidence="10">
    <location>
        <position position="1"/>
    </location>
</feature>